<proteinExistence type="predicted"/>
<dbReference type="AlphaFoldDB" id="A0A540KX93"/>
<dbReference type="Proteomes" id="UP000315295">
    <property type="component" value="Unassembled WGS sequence"/>
</dbReference>
<name>A0A540KX93_MALBA</name>
<accession>A0A540KX93</accession>
<organism evidence="1 2">
    <name type="scientific">Malus baccata</name>
    <name type="common">Siberian crab apple</name>
    <name type="synonym">Pyrus baccata</name>
    <dbReference type="NCBI Taxonomy" id="106549"/>
    <lineage>
        <taxon>Eukaryota</taxon>
        <taxon>Viridiplantae</taxon>
        <taxon>Streptophyta</taxon>
        <taxon>Embryophyta</taxon>
        <taxon>Tracheophyta</taxon>
        <taxon>Spermatophyta</taxon>
        <taxon>Magnoliopsida</taxon>
        <taxon>eudicotyledons</taxon>
        <taxon>Gunneridae</taxon>
        <taxon>Pentapetalae</taxon>
        <taxon>rosids</taxon>
        <taxon>fabids</taxon>
        <taxon>Rosales</taxon>
        <taxon>Rosaceae</taxon>
        <taxon>Amygdaloideae</taxon>
        <taxon>Maleae</taxon>
        <taxon>Malus</taxon>
    </lineage>
</organism>
<dbReference type="SUPFAM" id="SSF51445">
    <property type="entry name" value="(Trans)glycosidases"/>
    <property type="match status" value="1"/>
</dbReference>
<dbReference type="EMBL" id="VIEB01000888">
    <property type="protein sequence ID" value="TQD78836.1"/>
    <property type="molecule type" value="Genomic_DNA"/>
</dbReference>
<gene>
    <name evidence="1" type="ORF">C1H46_035616</name>
</gene>
<dbReference type="InterPro" id="IPR017853">
    <property type="entry name" value="GH"/>
</dbReference>
<dbReference type="STRING" id="106549.A0A540KX93"/>
<protein>
    <recommendedName>
        <fullName evidence="3">Beta-glucosidase</fullName>
    </recommendedName>
</protein>
<dbReference type="Gene3D" id="3.20.20.80">
    <property type="entry name" value="Glycosidases"/>
    <property type="match status" value="1"/>
</dbReference>
<comment type="caution">
    <text evidence="1">The sequence shown here is derived from an EMBL/GenBank/DDBJ whole genome shotgun (WGS) entry which is preliminary data.</text>
</comment>
<reference evidence="1 2" key="1">
    <citation type="journal article" date="2019" name="G3 (Bethesda)">
        <title>Sequencing of a Wild Apple (Malus baccata) Genome Unravels the Differences Between Cultivated and Wild Apple Species Regarding Disease Resistance and Cold Tolerance.</title>
        <authorList>
            <person name="Chen X."/>
        </authorList>
    </citation>
    <scope>NUCLEOTIDE SEQUENCE [LARGE SCALE GENOMIC DNA]</scope>
    <source>
        <strain evidence="2">cv. Shandingzi</strain>
        <tissue evidence="1">Leaves</tissue>
    </source>
</reference>
<evidence type="ECO:0000313" key="2">
    <source>
        <dbReference type="Proteomes" id="UP000315295"/>
    </source>
</evidence>
<sequence>MRQCPRLEMPRFSPKEKELLRGSIDFIGLNHYTTLYAKDCFHSPCPSGGDHAIRGYVNTTGHWDDAAIGELDTPHRHHRMNYKTGIGSSFTKATLLF</sequence>
<evidence type="ECO:0008006" key="3">
    <source>
        <dbReference type="Google" id="ProtNLM"/>
    </source>
</evidence>
<keyword evidence="2" id="KW-1185">Reference proteome</keyword>
<evidence type="ECO:0000313" key="1">
    <source>
        <dbReference type="EMBL" id="TQD78836.1"/>
    </source>
</evidence>